<dbReference type="SUPFAM" id="SSF56091">
    <property type="entry name" value="DNA ligase/mRNA capping enzyme, catalytic domain"/>
    <property type="match status" value="1"/>
</dbReference>
<dbReference type="PROSITE" id="PS50160">
    <property type="entry name" value="DNA_LIGASE_A3"/>
    <property type="match status" value="1"/>
</dbReference>
<organism evidence="8 9">
    <name type="scientific">Plectosphaerella cucumerina</name>
    <dbReference type="NCBI Taxonomy" id="40658"/>
    <lineage>
        <taxon>Eukaryota</taxon>
        <taxon>Fungi</taxon>
        <taxon>Dikarya</taxon>
        <taxon>Ascomycota</taxon>
        <taxon>Pezizomycotina</taxon>
        <taxon>Sordariomycetes</taxon>
        <taxon>Hypocreomycetidae</taxon>
        <taxon>Glomerellales</taxon>
        <taxon>Plectosphaerellaceae</taxon>
        <taxon>Plectosphaerella</taxon>
    </lineage>
</organism>
<evidence type="ECO:0000259" key="7">
    <source>
        <dbReference type="PROSITE" id="PS50160"/>
    </source>
</evidence>
<feature type="compositionally biased region" description="Low complexity" evidence="6">
    <location>
        <begin position="731"/>
        <end position="742"/>
    </location>
</feature>
<evidence type="ECO:0000256" key="1">
    <source>
        <dbReference type="ARBA" id="ARBA00007572"/>
    </source>
</evidence>
<comment type="caution">
    <text evidence="8">The sequence shown here is derived from an EMBL/GenBank/DDBJ whole genome shotgun (WGS) entry which is preliminary data.</text>
</comment>
<feature type="region of interest" description="Disordered" evidence="6">
    <location>
        <begin position="666"/>
        <end position="806"/>
    </location>
</feature>
<proteinExistence type="inferred from homology"/>
<reference evidence="8" key="1">
    <citation type="journal article" date="2021" name="Nat. Commun.">
        <title>Genetic determinants of endophytism in the Arabidopsis root mycobiome.</title>
        <authorList>
            <person name="Mesny F."/>
            <person name="Miyauchi S."/>
            <person name="Thiergart T."/>
            <person name="Pickel B."/>
            <person name="Atanasova L."/>
            <person name="Karlsson M."/>
            <person name="Huettel B."/>
            <person name="Barry K.W."/>
            <person name="Haridas S."/>
            <person name="Chen C."/>
            <person name="Bauer D."/>
            <person name="Andreopoulos W."/>
            <person name="Pangilinan J."/>
            <person name="LaButti K."/>
            <person name="Riley R."/>
            <person name="Lipzen A."/>
            <person name="Clum A."/>
            <person name="Drula E."/>
            <person name="Henrissat B."/>
            <person name="Kohler A."/>
            <person name="Grigoriev I.V."/>
            <person name="Martin F.M."/>
            <person name="Hacquard S."/>
        </authorList>
    </citation>
    <scope>NUCLEOTIDE SEQUENCE</scope>
    <source>
        <strain evidence="8">MPI-CAGE-AT-0016</strain>
    </source>
</reference>
<dbReference type="InterPro" id="IPR012308">
    <property type="entry name" value="DNA_ligase_ATP-dep_N"/>
</dbReference>
<dbReference type="GO" id="GO:0005524">
    <property type="term" value="F:ATP binding"/>
    <property type="evidence" value="ECO:0007669"/>
    <property type="project" value="UniProtKB-KW"/>
</dbReference>
<dbReference type="Gene3D" id="1.10.3260.10">
    <property type="entry name" value="DNA ligase, ATP-dependent, N-terminal domain"/>
    <property type="match status" value="1"/>
</dbReference>
<evidence type="ECO:0000256" key="6">
    <source>
        <dbReference type="SAM" id="MobiDB-lite"/>
    </source>
</evidence>
<dbReference type="Gene3D" id="3.30.470.30">
    <property type="entry name" value="DNA ligase/mRNA capping enzyme"/>
    <property type="match status" value="1"/>
</dbReference>
<evidence type="ECO:0000256" key="4">
    <source>
        <dbReference type="ARBA" id="ARBA00022840"/>
    </source>
</evidence>
<dbReference type="PANTHER" id="PTHR45997:SF2">
    <property type="entry name" value="ATP DEPENDENT DNA LIGASE DOMAIN PROTEIN (AFU_ORTHOLOGUE AFUA_5G02430)"/>
    <property type="match status" value="1"/>
</dbReference>
<dbReference type="InterPro" id="IPR012340">
    <property type="entry name" value="NA-bd_OB-fold"/>
</dbReference>
<name>A0A8K0TFX8_9PEZI</name>
<gene>
    <name evidence="8" type="ORF">B0T11DRAFT_317818</name>
</gene>
<feature type="compositionally biased region" description="Low complexity" evidence="6">
    <location>
        <begin position="682"/>
        <end position="704"/>
    </location>
</feature>
<dbReference type="Pfam" id="PF01068">
    <property type="entry name" value="DNA_ligase_A_M"/>
    <property type="match status" value="1"/>
</dbReference>
<keyword evidence="9" id="KW-1185">Reference proteome</keyword>
<dbReference type="GO" id="GO:0032807">
    <property type="term" value="C:DNA ligase IV complex"/>
    <property type="evidence" value="ECO:0007669"/>
    <property type="project" value="TreeGrafter"/>
</dbReference>
<dbReference type="OrthoDB" id="2160351at2759"/>
<evidence type="ECO:0000256" key="5">
    <source>
        <dbReference type="ARBA" id="ARBA00023242"/>
    </source>
</evidence>
<dbReference type="Pfam" id="PF04675">
    <property type="entry name" value="DNA_ligase_A_N"/>
    <property type="match status" value="1"/>
</dbReference>
<evidence type="ECO:0000256" key="2">
    <source>
        <dbReference type="ARBA" id="ARBA00022598"/>
    </source>
</evidence>
<feature type="compositionally biased region" description="Low complexity" evidence="6">
    <location>
        <begin position="773"/>
        <end position="782"/>
    </location>
</feature>
<dbReference type="EMBL" id="JAGPXD010000003">
    <property type="protein sequence ID" value="KAH7361997.1"/>
    <property type="molecule type" value="Genomic_DNA"/>
</dbReference>
<dbReference type="GO" id="GO:0006303">
    <property type="term" value="P:double-strand break repair via nonhomologous end joining"/>
    <property type="evidence" value="ECO:0007669"/>
    <property type="project" value="TreeGrafter"/>
</dbReference>
<keyword evidence="2 8" id="KW-0436">Ligase</keyword>
<comment type="similarity">
    <text evidence="1">Belongs to the ATP-dependent DNA ligase family.</text>
</comment>
<keyword evidence="3" id="KW-0547">Nucleotide-binding</keyword>
<evidence type="ECO:0000256" key="3">
    <source>
        <dbReference type="ARBA" id="ARBA00022741"/>
    </source>
</evidence>
<keyword evidence="4" id="KW-0067">ATP-binding</keyword>
<dbReference type="CDD" id="cd08039">
    <property type="entry name" value="Adenylation_DNA_ligase_Fungal"/>
    <property type="match status" value="1"/>
</dbReference>
<evidence type="ECO:0000313" key="8">
    <source>
        <dbReference type="EMBL" id="KAH7361997.1"/>
    </source>
</evidence>
<feature type="domain" description="ATP-dependent DNA ligase family profile" evidence="7">
    <location>
        <begin position="371"/>
        <end position="521"/>
    </location>
</feature>
<feature type="region of interest" description="Disordered" evidence="6">
    <location>
        <begin position="820"/>
        <end position="850"/>
    </location>
</feature>
<dbReference type="GO" id="GO:0003677">
    <property type="term" value="F:DNA binding"/>
    <property type="evidence" value="ECO:0007669"/>
    <property type="project" value="InterPro"/>
</dbReference>
<dbReference type="PANTHER" id="PTHR45997">
    <property type="entry name" value="DNA LIGASE 4"/>
    <property type="match status" value="1"/>
</dbReference>
<dbReference type="InterPro" id="IPR029710">
    <property type="entry name" value="LIG4"/>
</dbReference>
<feature type="compositionally biased region" description="Polar residues" evidence="6">
    <location>
        <begin position="672"/>
        <end position="681"/>
    </location>
</feature>
<dbReference type="Gene3D" id="2.40.50.140">
    <property type="entry name" value="Nucleic acid-binding proteins"/>
    <property type="match status" value="1"/>
</dbReference>
<dbReference type="InterPro" id="IPR036599">
    <property type="entry name" value="DNA_ligase_N_sf"/>
</dbReference>
<protein>
    <submittedName>
        <fullName evidence="8">ATP dependent DNA ligase domain-containing protein</fullName>
    </submittedName>
</protein>
<dbReference type="InterPro" id="IPR012310">
    <property type="entry name" value="DNA_ligase_ATP-dep_cent"/>
</dbReference>
<dbReference type="GO" id="GO:0006310">
    <property type="term" value="P:DNA recombination"/>
    <property type="evidence" value="ECO:0007669"/>
    <property type="project" value="InterPro"/>
</dbReference>
<dbReference type="AlphaFoldDB" id="A0A8K0TFX8"/>
<dbReference type="GO" id="GO:0003910">
    <property type="term" value="F:DNA ligase (ATP) activity"/>
    <property type="evidence" value="ECO:0007669"/>
    <property type="project" value="InterPro"/>
</dbReference>
<dbReference type="GO" id="GO:0006297">
    <property type="term" value="P:nucleotide-excision repair, DNA gap filling"/>
    <property type="evidence" value="ECO:0007669"/>
    <property type="project" value="TreeGrafter"/>
</dbReference>
<evidence type="ECO:0000313" key="9">
    <source>
        <dbReference type="Proteomes" id="UP000813385"/>
    </source>
</evidence>
<accession>A0A8K0TFX8</accession>
<keyword evidence="5" id="KW-0539">Nucleus</keyword>
<dbReference type="Proteomes" id="UP000813385">
    <property type="component" value="Unassembled WGS sequence"/>
</dbReference>
<sequence length="1043" mass="116221">MTFPFIFICELLSQLEDQHRNGASGPSRDAILTRWFKKHRARLDHPSTDLVAIFSTLLPEKRIDRVYGIGPPRLAQIIGRACCLGVTRRAVLSAYEQPGHGDLADSVKKVISEAPNPRYNPQRLVTVEEIDALLDALASNSRFSSEAVRSRRSVKKPICHDDVGHFFLRLCPVESTWFTRLVLKQYGGASLDDRIVYRAYDPRISNVLRIQDNFEVALRSLRQLRNAQPLGLGDVLKQIKPKLGTKVGRQTWLKGRSIKDCFDMSPGRISCEKKMDGEYCQIHVDMKKPYPNIQIFSKSGKDSTEDRRGLHRAIREALRLGSEKQAISTGCILEGELVVYNDRNHKIMPFDVIRKYVSRSGVFIGTEQDSPRDPDEHLMIVFFDALLIDDESLLGLRQTKRFERLEQLISRRPGHAELVQRQIIDLDRHLGVSHLRKALAKSIVNREEGLVLKPDEPYFHFGRQAERKHPSCPIKVKKDYFKGLGDIGDFAVVGARYDAVHAKSYKIPGLKWTKFFLGCLKNKDAMLLHQEKPMFVVIESVELNPTQLKNFIHFVNPNSVELDEQDAFELIIPKRFSGSKGISVVFTTPPVFDISCFSFSLEGNTGFHTPRFPQVTKIHYERDFMDTVTFDELMSMAEKARTLAAPDDSQEMLEWMATLEAADPRGRAVDAASQSTAWSGFTPSPRSCSTRQSTSQQLLSGSPTRPERIHSIQYATARPESVPVQSPAPAPLLWGPGPAGRPTTARNPAAPSLPPRAGQVAGDFSAPGNLKRSSPSPSTTTTVENKRLRTQPLEKSPPLSTTSPPAIKQTAIMATSTGNQSIPANQVLPPPQGAADPAVDDDDGPSILDQLAAGDSADEDFFEIDEDTVDDEPAAPSIPPFLPGRCRYLGGRCSMPGRSVLLSPCVKDHLLVTQTLLPSHGITEWITDPREWAQNAAQGIVVQAGTPPREADDDNLAAQPLPQPRPRSKICFVECRHTQETRDFVDKIEALELTLADGGHDWVEIFDWRALEVMLVIEEDMYEGKAVPENPAGDVYKYFCGLA</sequence>